<feature type="region of interest" description="Disordered" evidence="1">
    <location>
        <begin position="1"/>
        <end position="29"/>
    </location>
</feature>
<dbReference type="GeneID" id="81378852"/>
<protein>
    <submittedName>
        <fullName evidence="2">Uncharacterized protein</fullName>
    </submittedName>
</protein>
<evidence type="ECO:0000313" key="2">
    <source>
        <dbReference type="EMBL" id="KAJ5242438.1"/>
    </source>
</evidence>
<feature type="region of interest" description="Disordered" evidence="1">
    <location>
        <begin position="54"/>
        <end position="78"/>
    </location>
</feature>
<proteinExistence type="predicted"/>
<reference evidence="2" key="1">
    <citation type="submission" date="2022-11" db="EMBL/GenBank/DDBJ databases">
        <authorList>
            <person name="Petersen C."/>
        </authorList>
    </citation>
    <scope>NUCLEOTIDE SEQUENCE</scope>
    <source>
        <strain evidence="2">IBT 23319</strain>
    </source>
</reference>
<accession>A0A9W9TV72</accession>
<reference evidence="2" key="2">
    <citation type="journal article" date="2023" name="IMA Fungus">
        <title>Comparative genomic study of the Penicillium genus elucidates a diverse pangenome and 15 lateral gene transfer events.</title>
        <authorList>
            <person name="Petersen C."/>
            <person name="Sorensen T."/>
            <person name="Nielsen M.R."/>
            <person name="Sondergaard T.E."/>
            <person name="Sorensen J.L."/>
            <person name="Fitzpatrick D.A."/>
            <person name="Frisvad J.C."/>
            <person name="Nielsen K.L."/>
        </authorList>
    </citation>
    <scope>NUCLEOTIDE SEQUENCE</scope>
    <source>
        <strain evidence="2">IBT 23319</strain>
    </source>
</reference>
<dbReference type="EMBL" id="JAPQKT010000001">
    <property type="protein sequence ID" value="KAJ5242438.1"/>
    <property type="molecule type" value="Genomic_DNA"/>
</dbReference>
<organism evidence="2 3">
    <name type="scientific">Penicillium citrinum</name>
    <dbReference type="NCBI Taxonomy" id="5077"/>
    <lineage>
        <taxon>Eukaryota</taxon>
        <taxon>Fungi</taxon>
        <taxon>Dikarya</taxon>
        <taxon>Ascomycota</taxon>
        <taxon>Pezizomycotina</taxon>
        <taxon>Eurotiomycetes</taxon>
        <taxon>Eurotiomycetidae</taxon>
        <taxon>Eurotiales</taxon>
        <taxon>Aspergillaceae</taxon>
        <taxon>Penicillium</taxon>
    </lineage>
</organism>
<evidence type="ECO:0000256" key="1">
    <source>
        <dbReference type="SAM" id="MobiDB-lite"/>
    </source>
</evidence>
<dbReference type="AlphaFoldDB" id="A0A9W9TV72"/>
<dbReference type="Proteomes" id="UP001147733">
    <property type="component" value="Unassembled WGS sequence"/>
</dbReference>
<feature type="compositionally biased region" description="Low complexity" evidence="1">
    <location>
        <begin position="61"/>
        <end position="71"/>
    </location>
</feature>
<comment type="caution">
    <text evidence="2">The sequence shown here is derived from an EMBL/GenBank/DDBJ whole genome shotgun (WGS) entry which is preliminary data.</text>
</comment>
<sequence>MCFGFSNYMNLGPQKPSQPRRKNYGDNEDKYRCDSEAYQKAMSQYEEEKKQMKRRRKHMRSSQAQLGAGMMAAGGGGC</sequence>
<evidence type="ECO:0000313" key="3">
    <source>
        <dbReference type="Proteomes" id="UP001147733"/>
    </source>
</evidence>
<dbReference type="RefSeq" id="XP_056505442.1">
    <property type="nucleotide sequence ID" value="XM_056639685.1"/>
</dbReference>
<keyword evidence="3" id="KW-1185">Reference proteome</keyword>
<name>A0A9W9TV72_PENCI</name>
<gene>
    <name evidence="2" type="ORF">N7469_000765</name>
</gene>